<dbReference type="PANTHER" id="PTHR43591:SF110">
    <property type="entry name" value="RHODANESE DOMAIN-CONTAINING PROTEIN"/>
    <property type="match status" value="1"/>
</dbReference>
<dbReference type="InterPro" id="IPR013217">
    <property type="entry name" value="Methyltransf_12"/>
</dbReference>
<gene>
    <name evidence="2" type="ORF">JMJ35_010011</name>
</gene>
<dbReference type="AlphaFoldDB" id="A0AA39QTK6"/>
<dbReference type="Gene3D" id="3.40.50.150">
    <property type="entry name" value="Vaccinia Virus protein VP39"/>
    <property type="match status" value="1"/>
</dbReference>
<organism evidence="2 3">
    <name type="scientific">Cladonia borealis</name>
    <dbReference type="NCBI Taxonomy" id="184061"/>
    <lineage>
        <taxon>Eukaryota</taxon>
        <taxon>Fungi</taxon>
        <taxon>Dikarya</taxon>
        <taxon>Ascomycota</taxon>
        <taxon>Pezizomycotina</taxon>
        <taxon>Lecanoromycetes</taxon>
        <taxon>OSLEUM clade</taxon>
        <taxon>Lecanoromycetidae</taxon>
        <taxon>Lecanorales</taxon>
        <taxon>Lecanorineae</taxon>
        <taxon>Cladoniaceae</taxon>
        <taxon>Cladonia</taxon>
    </lineage>
</organism>
<dbReference type="InterPro" id="IPR029063">
    <property type="entry name" value="SAM-dependent_MTases_sf"/>
</dbReference>
<comment type="caution">
    <text evidence="2">The sequence shown here is derived from an EMBL/GenBank/DDBJ whole genome shotgun (WGS) entry which is preliminary data.</text>
</comment>
<keyword evidence="3" id="KW-1185">Reference proteome</keyword>
<feature type="domain" description="Methyltransferase type 12" evidence="1">
    <location>
        <begin position="59"/>
        <end position="153"/>
    </location>
</feature>
<dbReference type="EMBL" id="JAFEKC020000023">
    <property type="protein sequence ID" value="KAK0507488.1"/>
    <property type="molecule type" value="Genomic_DNA"/>
</dbReference>
<sequence>MSFDDKSQSHLEKGYALGRGYAASLRLNLQHHLLRELLGYHIHPSILSDHLPDNPKIADVGAGTAQWLIDVSRLLPSAHLDGFDISKDQYPSNAWLPAQISLQELDIMKPIPSSLENQYDLVHVQLFFCVIQRDGPDNMLKQLYKMLRPGGYLQWVEYDPMSFRVVSPESSLKQTANERHVEIIRGPQGSVTKWPSHLPSHFKDAGFEQVSLDSYPLPPELYAPFMQSHLCAAEEVSFTAMENDGPQAPGPGFRKLLAEVYKECQTGVTMTESPVVVCGRKPTS</sequence>
<reference evidence="2" key="1">
    <citation type="submission" date="2023-03" db="EMBL/GenBank/DDBJ databases">
        <title>Complete genome of Cladonia borealis.</title>
        <authorList>
            <person name="Park H."/>
        </authorList>
    </citation>
    <scope>NUCLEOTIDE SEQUENCE</scope>
    <source>
        <strain evidence="2">ANT050790</strain>
    </source>
</reference>
<evidence type="ECO:0000259" key="1">
    <source>
        <dbReference type="Pfam" id="PF08242"/>
    </source>
</evidence>
<dbReference type="CDD" id="cd02440">
    <property type="entry name" value="AdoMet_MTases"/>
    <property type="match status" value="1"/>
</dbReference>
<accession>A0AA39QTK6</accession>
<evidence type="ECO:0000313" key="2">
    <source>
        <dbReference type="EMBL" id="KAK0507488.1"/>
    </source>
</evidence>
<dbReference type="Proteomes" id="UP001166286">
    <property type="component" value="Unassembled WGS sequence"/>
</dbReference>
<dbReference type="SUPFAM" id="SSF53335">
    <property type="entry name" value="S-adenosyl-L-methionine-dependent methyltransferases"/>
    <property type="match status" value="1"/>
</dbReference>
<protein>
    <recommendedName>
        <fullName evidence="1">Methyltransferase type 12 domain-containing protein</fullName>
    </recommendedName>
</protein>
<name>A0AA39QTK6_9LECA</name>
<evidence type="ECO:0000313" key="3">
    <source>
        <dbReference type="Proteomes" id="UP001166286"/>
    </source>
</evidence>
<proteinExistence type="predicted"/>
<dbReference type="Pfam" id="PF08242">
    <property type="entry name" value="Methyltransf_12"/>
    <property type="match status" value="1"/>
</dbReference>
<dbReference type="PANTHER" id="PTHR43591">
    <property type="entry name" value="METHYLTRANSFERASE"/>
    <property type="match status" value="1"/>
</dbReference>